<keyword evidence="3" id="KW-1185">Reference proteome</keyword>
<sequence>MTIEQTVDENNGMDESVQKQETSIQTNKLIPCVNIKQEMHNNDYMVDNGTQSIDNMPNVSNDFDPNIIIKQEVEDEDHGYTTNYNDVEEEDDNMYDDSSNNYIPGIFNREMQNDNMGNYMHMPAQGNMFGQSNNFIPNFNYGQGHNVVNMRMVLPHYMYNNNGEILPVAFHNNDNEWINHAQGHMYDPSNNHIPNIMHGQGCVHNHGCVGHNISQANHNMPGTSYDLAPVRIKQENHNYDDMNNIAHGHMYDPSNNHIPNIIHRPGCIHNHGCVGHNISQANHNMPGTSYDSAPVRIKQENHNYDDMNNIAQGHMYDPSNNLIPNIIHGQGFQNNDYVENNISYQNEYIPSSSNGYVPYIPIKQEILED</sequence>
<dbReference type="EMBL" id="OU899036">
    <property type="protein sequence ID" value="CAH1733231.1"/>
    <property type="molecule type" value="Genomic_DNA"/>
</dbReference>
<dbReference type="Proteomes" id="UP001154329">
    <property type="component" value="Chromosome 3"/>
</dbReference>
<feature type="region of interest" description="Disordered" evidence="1">
    <location>
        <begin position="1"/>
        <end position="24"/>
    </location>
</feature>
<gene>
    <name evidence="2" type="ORF">APHIGO_LOCUS9574</name>
</gene>
<reference evidence="2" key="1">
    <citation type="submission" date="2022-02" db="EMBL/GenBank/DDBJ databases">
        <authorList>
            <person name="King R."/>
        </authorList>
    </citation>
    <scope>NUCLEOTIDE SEQUENCE</scope>
</reference>
<reference evidence="2" key="2">
    <citation type="submission" date="2022-10" db="EMBL/GenBank/DDBJ databases">
        <authorList>
            <consortium name="ENA_rothamsted_submissions"/>
            <consortium name="culmorum"/>
            <person name="King R."/>
        </authorList>
    </citation>
    <scope>NUCLEOTIDE SEQUENCE</scope>
</reference>
<organism evidence="2 3">
    <name type="scientific">Aphis gossypii</name>
    <name type="common">Cotton aphid</name>
    <dbReference type="NCBI Taxonomy" id="80765"/>
    <lineage>
        <taxon>Eukaryota</taxon>
        <taxon>Metazoa</taxon>
        <taxon>Ecdysozoa</taxon>
        <taxon>Arthropoda</taxon>
        <taxon>Hexapoda</taxon>
        <taxon>Insecta</taxon>
        <taxon>Pterygota</taxon>
        <taxon>Neoptera</taxon>
        <taxon>Paraneoptera</taxon>
        <taxon>Hemiptera</taxon>
        <taxon>Sternorrhyncha</taxon>
        <taxon>Aphidomorpha</taxon>
        <taxon>Aphidoidea</taxon>
        <taxon>Aphididae</taxon>
        <taxon>Aphidini</taxon>
        <taxon>Aphis</taxon>
        <taxon>Aphis</taxon>
    </lineage>
</organism>
<accession>A0A9P0JA41</accession>
<evidence type="ECO:0000256" key="1">
    <source>
        <dbReference type="SAM" id="MobiDB-lite"/>
    </source>
</evidence>
<name>A0A9P0JA41_APHGO</name>
<evidence type="ECO:0000313" key="3">
    <source>
        <dbReference type="Proteomes" id="UP001154329"/>
    </source>
</evidence>
<evidence type="ECO:0000313" key="2">
    <source>
        <dbReference type="EMBL" id="CAH1733231.1"/>
    </source>
</evidence>
<protein>
    <submittedName>
        <fullName evidence="2">Uncharacterized protein</fullName>
    </submittedName>
</protein>
<proteinExistence type="predicted"/>
<dbReference type="AlphaFoldDB" id="A0A9P0JA41"/>